<dbReference type="EMBL" id="JAOPHQ010003198">
    <property type="protein sequence ID" value="KAK0143875.1"/>
    <property type="molecule type" value="Genomic_DNA"/>
</dbReference>
<dbReference type="GO" id="GO:0016787">
    <property type="term" value="F:hydrolase activity"/>
    <property type="evidence" value="ECO:0007669"/>
    <property type="project" value="UniProtKB-KW"/>
</dbReference>
<feature type="domain" description="DDE Tnp4" evidence="13">
    <location>
        <begin position="148"/>
        <end position="222"/>
    </location>
</feature>
<evidence type="ECO:0000256" key="2">
    <source>
        <dbReference type="ARBA" id="ARBA00004123"/>
    </source>
</evidence>
<dbReference type="InterPro" id="IPR027806">
    <property type="entry name" value="HARBI1_dom"/>
</dbReference>
<dbReference type="AlphaFoldDB" id="A0AA47MYU3"/>
<dbReference type="GO" id="GO:0005737">
    <property type="term" value="C:cytoplasm"/>
    <property type="evidence" value="ECO:0007669"/>
    <property type="project" value="UniProtKB-SubCell"/>
</dbReference>
<evidence type="ECO:0000256" key="6">
    <source>
        <dbReference type="ARBA" id="ARBA00022490"/>
    </source>
</evidence>
<evidence type="ECO:0000256" key="9">
    <source>
        <dbReference type="ARBA" id="ARBA00022801"/>
    </source>
</evidence>
<comment type="function">
    <text evidence="12">Transposase-derived protein that may have nuclease activity. Does not have transposase activity.</text>
</comment>
<dbReference type="GO" id="GO:0005634">
    <property type="term" value="C:nucleus"/>
    <property type="evidence" value="ECO:0007669"/>
    <property type="project" value="UniProtKB-SubCell"/>
</dbReference>
<protein>
    <recommendedName>
        <fullName evidence="5">Putative nuclease HARBI1</fullName>
    </recommendedName>
    <alternativeName>
        <fullName evidence="11">Harbinger transposase-derived nuclease</fullName>
    </alternativeName>
</protein>
<dbReference type="GO" id="GO:0004518">
    <property type="term" value="F:nuclease activity"/>
    <property type="evidence" value="ECO:0007669"/>
    <property type="project" value="UniProtKB-KW"/>
</dbReference>
<dbReference type="InterPro" id="IPR045249">
    <property type="entry name" value="HARBI1-like"/>
</dbReference>
<keyword evidence="8" id="KW-0479">Metal-binding</keyword>
<organism evidence="15 16">
    <name type="scientific">Merluccius polli</name>
    <name type="common">Benguela hake</name>
    <name type="synonym">Merluccius cadenati</name>
    <dbReference type="NCBI Taxonomy" id="89951"/>
    <lineage>
        <taxon>Eukaryota</taxon>
        <taxon>Metazoa</taxon>
        <taxon>Chordata</taxon>
        <taxon>Craniata</taxon>
        <taxon>Vertebrata</taxon>
        <taxon>Euteleostomi</taxon>
        <taxon>Actinopterygii</taxon>
        <taxon>Neopterygii</taxon>
        <taxon>Teleostei</taxon>
        <taxon>Neoteleostei</taxon>
        <taxon>Acanthomorphata</taxon>
        <taxon>Zeiogadaria</taxon>
        <taxon>Gadariae</taxon>
        <taxon>Gadiformes</taxon>
        <taxon>Gadoidei</taxon>
        <taxon>Merlucciidae</taxon>
        <taxon>Merluccius</taxon>
    </lineage>
</organism>
<evidence type="ECO:0000256" key="5">
    <source>
        <dbReference type="ARBA" id="ARBA00015519"/>
    </source>
</evidence>
<keyword evidence="6" id="KW-0963">Cytoplasm</keyword>
<reference evidence="15" key="1">
    <citation type="journal article" date="2023" name="Front. Mar. Sci.">
        <title>A new Merluccius polli reference genome to investigate the effects of global change in West African waters.</title>
        <authorList>
            <person name="Mateo J.L."/>
            <person name="Blanco-Fernandez C."/>
            <person name="Garcia-Vazquez E."/>
            <person name="Machado-Schiaffino G."/>
        </authorList>
    </citation>
    <scope>NUCLEOTIDE SEQUENCE</scope>
    <source>
        <strain evidence="15">C29</strain>
        <tissue evidence="15">Fin</tissue>
    </source>
</reference>
<evidence type="ECO:0000256" key="3">
    <source>
        <dbReference type="ARBA" id="ARBA00004496"/>
    </source>
</evidence>
<keyword evidence="10" id="KW-0539">Nucleus</keyword>
<evidence type="ECO:0000313" key="14">
    <source>
        <dbReference type="EMBL" id="KAK0143875.1"/>
    </source>
</evidence>
<comment type="caution">
    <text evidence="15">The sequence shown here is derived from an EMBL/GenBank/DDBJ whole genome shotgun (WGS) entry which is preliminary data.</text>
</comment>
<accession>A0AA47MYU3</accession>
<gene>
    <name evidence="15" type="primary">Harbi1_14</name>
    <name evidence="14" type="synonym">Harbi1_49</name>
    <name evidence="15" type="ORF">N1851_010857</name>
    <name evidence="14" type="ORF">N1851_017919</name>
</gene>
<keyword evidence="7" id="KW-0540">Nuclease</keyword>
<dbReference type="Pfam" id="PF13359">
    <property type="entry name" value="DDE_Tnp_4"/>
    <property type="match status" value="1"/>
</dbReference>
<evidence type="ECO:0000256" key="8">
    <source>
        <dbReference type="ARBA" id="ARBA00022723"/>
    </source>
</evidence>
<dbReference type="InterPro" id="IPR026103">
    <property type="entry name" value="HARBI1_animal"/>
</dbReference>
<comment type="similarity">
    <text evidence="4">Belongs to the HARBI1 family.</text>
</comment>
<dbReference type="PANTHER" id="PTHR22930">
    <property type="match status" value="1"/>
</dbReference>
<comment type="subcellular location">
    <subcellularLocation>
        <location evidence="3">Cytoplasm</location>
    </subcellularLocation>
    <subcellularLocation>
        <location evidence="2">Nucleus</location>
    </subcellularLocation>
</comment>
<name>A0AA47MYU3_MERPO</name>
<keyword evidence="9" id="KW-0378">Hydrolase</keyword>
<comment type="cofactor">
    <cofactor evidence="1">
        <name>a divalent metal cation</name>
        <dbReference type="ChEBI" id="CHEBI:60240"/>
    </cofactor>
</comment>
<dbReference type="PANTHER" id="PTHR22930:SF267">
    <property type="entry name" value="NUCLEASE HARBI1-RELATED"/>
    <property type="match status" value="1"/>
</dbReference>
<evidence type="ECO:0000313" key="16">
    <source>
        <dbReference type="Proteomes" id="UP001174136"/>
    </source>
</evidence>
<dbReference type="GO" id="GO:0046872">
    <property type="term" value="F:metal ion binding"/>
    <property type="evidence" value="ECO:0007669"/>
    <property type="project" value="UniProtKB-KW"/>
</dbReference>
<evidence type="ECO:0000256" key="12">
    <source>
        <dbReference type="ARBA" id="ARBA00045850"/>
    </source>
</evidence>
<keyword evidence="16" id="KW-1185">Reference proteome</keyword>
<evidence type="ECO:0000259" key="13">
    <source>
        <dbReference type="Pfam" id="PF13359"/>
    </source>
</evidence>
<proteinExistence type="inferred from homology"/>
<dbReference type="Proteomes" id="UP001174136">
    <property type="component" value="Unassembled WGS sequence"/>
</dbReference>
<evidence type="ECO:0000256" key="11">
    <source>
        <dbReference type="ARBA" id="ARBA00030126"/>
    </source>
</evidence>
<evidence type="ECO:0000313" key="15">
    <source>
        <dbReference type="EMBL" id="KAK0148774.1"/>
    </source>
</evidence>
<sequence>MAYLALLEDLANHALRRESVFKDRADLLGESTEWLLSRYRFPKTVLLDLCRDLGPMLAQDTRRMNAIPVHIQLLSTLGFLAPGTFQREVGDISGISQPSMSRTMPAVLDAIISLAPNYIQFPYRDPQQAEIKRGFHAIARFPNIIGAIDCTHIAIKAPSTNKFNYVNRKGLHSVNVQIVCDANLSLLNVVARWPGGTHDSFIMQNSSVGVRLQEGAVEDGWLIGEH</sequence>
<dbReference type="EMBL" id="JAOPHQ010001997">
    <property type="protein sequence ID" value="KAK0148774.1"/>
    <property type="molecule type" value="Genomic_DNA"/>
</dbReference>
<evidence type="ECO:0000256" key="10">
    <source>
        <dbReference type="ARBA" id="ARBA00023242"/>
    </source>
</evidence>
<evidence type="ECO:0000256" key="1">
    <source>
        <dbReference type="ARBA" id="ARBA00001968"/>
    </source>
</evidence>
<evidence type="ECO:0000256" key="4">
    <source>
        <dbReference type="ARBA" id="ARBA00006958"/>
    </source>
</evidence>
<dbReference type="PRINTS" id="PR02086">
    <property type="entry name" value="PUTNUCHARBI1"/>
</dbReference>
<evidence type="ECO:0000256" key="7">
    <source>
        <dbReference type="ARBA" id="ARBA00022722"/>
    </source>
</evidence>